<evidence type="ECO:0000256" key="1">
    <source>
        <dbReference type="SAM" id="Coils"/>
    </source>
</evidence>
<sequence length="226" mass="25637">MNQLAKLIQGAKEKAESAEKKVSENKKKNEEQIVQLVAQHVYPLNKSQTKHVWIALSANHLFSPIVKISGVKNQSILFNENEWAAFVDQQGVLTHYFYSTDPIWQPIKVNSKVIEFITIHERKVIKIRDEGPSEVYLGWESVMELWNKLDVIKYRLKCLSSEEFGHFYGNLITGVAEIGGDLKNNIMSVLEPLMAINCNNAAIMLEVLVSLPGKVELDVEVAKVFK</sequence>
<evidence type="ECO:0000313" key="2">
    <source>
        <dbReference type="EMBL" id="JAV71898.1"/>
    </source>
</evidence>
<dbReference type="EMBL" id="GEZM01058109">
    <property type="protein sequence ID" value="JAV71898.1"/>
    <property type="molecule type" value="Transcribed_RNA"/>
</dbReference>
<feature type="coiled-coil region" evidence="1">
    <location>
        <begin position="1"/>
        <end position="32"/>
    </location>
</feature>
<proteinExistence type="predicted"/>
<name>A0A1Y1LGB3_PHOPY</name>
<accession>A0A1Y1LGB3</accession>
<reference evidence="2" key="1">
    <citation type="journal article" date="2016" name="Sci. Rep.">
        <title>Molecular characterization of firefly nuptial gifts: a multi-omics approach sheds light on postcopulatory sexual selection.</title>
        <authorList>
            <person name="Al-Wathiqui N."/>
            <person name="Fallon T.R."/>
            <person name="South A."/>
            <person name="Weng J.K."/>
            <person name="Lewis S.M."/>
        </authorList>
    </citation>
    <scope>NUCLEOTIDE SEQUENCE</scope>
</reference>
<dbReference type="AlphaFoldDB" id="A0A1Y1LGB3"/>
<keyword evidence="1" id="KW-0175">Coiled coil</keyword>
<organism evidence="2">
    <name type="scientific">Photinus pyralis</name>
    <name type="common">Common eastern firefly</name>
    <name type="synonym">Lampyris pyralis</name>
    <dbReference type="NCBI Taxonomy" id="7054"/>
    <lineage>
        <taxon>Eukaryota</taxon>
        <taxon>Metazoa</taxon>
        <taxon>Ecdysozoa</taxon>
        <taxon>Arthropoda</taxon>
        <taxon>Hexapoda</taxon>
        <taxon>Insecta</taxon>
        <taxon>Pterygota</taxon>
        <taxon>Neoptera</taxon>
        <taxon>Endopterygota</taxon>
        <taxon>Coleoptera</taxon>
        <taxon>Polyphaga</taxon>
        <taxon>Elateriformia</taxon>
        <taxon>Elateroidea</taxon>
        <taxon>Lampyridae</taxon>
        <taxon>Lampyrinae</taxon>
        <taxon>Photinus</taxon>
    </lineage>
</organism>
<protein>
    <submittedName>
        <fullName evidence="2">Uncharacterized protein</fullName>
    </submittedName>
</protein>